<feature type="active site" description="Charge relay system" evidence="34">
    <location>
        <position position="337"/>
    </location>
</feature>
<dbReference type="GO" id="GO:0046470">
    <property type="term" value="P:phosphatidylcholine metabolic process"/>
    <property type="evidence" value="ECO:0007669"/>
    <property type="project" value="UniProtKB-ARBA"/>
</dbReference>
<keyword evidence="4" id="KW-0719">Serine esterase</keyword>
<dbReference type="Proteomes" id="UP001318040">
    <property type="component" value="Chromosome 23"/>
</dbReference>
<protein>
    <recommendedName>
        <fullName evidence="32">Phospholipase ABHD3</fullName>
        <ecNumber evidence="3">3.1.1.4</ecNumber>
    </recommendedName>
    <alternativeName>
        <fullName evidence="33">Abhydrolase domain-containing protein 3</fullName>
    </alternativeName>
</protein>
<comment type="catalytic activity">
    <reaction evidence="30">
        <text>1,2-ditetradecanoyl-sn-glycero-3-phosphocholine + H2O = 2-tetradecanoyl-sn-glycero-3-phosphocholine + tetradecanoate + H(+)</text>
        <dbReference type="Rhea" id="RHEA:54404"/>
        <dbReference type="ChEBI" id="CHEBI:15377"/>
        <dbReference type="ChEBI" id="CHEBI:15378"/>
        <dbReference type="ChEBI" id="CHEBI:30807"/>
        <dbReference type="ChEBI" id="CHEBI:45240"/>
        <dbReference type="ChEBI" id="CHEBI:131738"/>
    </reaction>
    <physiologicalReaction direction="left-to-right" evidence="30">
        <dbReference type="Rhea" id="RHEA:54405"/>
    </physiologicalReaction>
</comment>
<evidence type="ECO:0000256" key="25">
    <source>
        <dbReference type="ARBA" id="ARBA00052087"/>
    </source>
</evidence>
<comment type="subcellular location">
    <subcellularLocation>
        <location evidence="1">Membrane</location>
        <topology evidence="1">Single-pass type II membrane protein</topology>
    </subcellularLocation>
</comment>
<gene>
    <name evidence="38 39 40" type="primary">LOC116945235</name>
</gene>
<evidence type="ECO:0000256" key="28">
    <source>
        <dbReference type="ARBA" id="ARBA00052747"/>
    </source>
</evidence>
<proteinExistence type="inferred from homology"/>
<comment type="catalytic activity">
    <reaction evidence="22">
        <text>1-octadecanoyl-2-pentanoyl-sn-glycero-3-phosphocholine + H2O = pentanoate + 1-octadecanoyl-sn-glycero-3-phosphocholine + H(+)</text>
        <dbReference type="Rhea" id="RHEA:54460"/>
        <dbReference type="ChEBI" id="CHEBI:15377"/>
        <dbReference type="ChEBI" id="CHEBI:15378"/>
        <dbReference type="ChEBI" id="CHEBI:31011"/>
        <dbReference type="ChEBI" id="CHEBI:73858"/>
        <dbReference type="ChEBI" id="CHEBI:138211"/>
    </reaction>
    <physiologicalReaction direction="left-to-right" evidence="22">
        <dbReference type="Rhea" id="RHEA:54461"/>
    </physiologicalReaction>
</comment>
<evidence type="ECO:0000256" key="8">
    <source>
        <dbReference type="ARBA" id="ARBA00022989"/>
    </source>
</evidence>
<dbReference type="GO" id="GO:0016020">
    <property type="term" value="C:membrane"/>
    <property type="evidence" value="ECO:0007669"/>
    <property type="project" value="UniProtKB-SubCell"/>
</dbReference>
<comment type="function">
    <text evidence="31">Phospholipase that may play a role in phospholipids remodeling. May selectively cleave myristate (C14)-containing phosphatidylcholines through its predominant phospholipase 1 activity, cleaving preferentially acyl groups in sn1 position. In parallel, may have a minor phospholipase 2 activity acting on acyl groups in position sn2. In addition to (C14)-containing phosphatidylcholines, may also act on other medium-chain-containing and oxidatively truncated phospholipids.</text>
</comment>
<name>A0AAJ7TEG2_PETMA</name>
<comment type="catalytic activity">
    <reaction evidence="17">
        <text>1-hexadecanoyl-2-glutaroyl-sn-glycero-3-phosphocholine + H2O = glutarate + 1-hexadecanoyl-sn-glycero-3-phosphocholine + H(+)</text>
        <dbReference type="Rhea" id="RHEA:41159"/>
        <dbReference type="ChEBI" id="CHEBI:15377"/>
        <dbReference type="ChEBI" id="CHEBI:15378"/>
        <dbReference type="ChEBI" id="CHEBI:30921"/>
        <dbReference type="ChEBI" id="CHEBI:72998"/>
        <dbReference type="ChEBI" id="CHEBI:77756"/>
    </reaction>
    <physiologicalReaction direction="left-to-right" evidence="17">
        <dbReference type="Rhea" id="RHEA:41160"/>
    </physiologicalReaction>
</comment>
<evidence type="ECO:0000256" key="20">
    <source>
        <dbReference type="ARBA" id="ARBA00050195"/>
    </source>
</evidence>
<evidence type="ECO:0000256" key="35">
    <source>
        <dbReference type="SAM" id="MobiDB-lite"/>
    </source>
</evidence>
<dbReference type="RefSeq" id="XP_032815446.1">
    <property type="nucleotide sequence ID" value="XM_032959555.1"/>
</dbReference>
<comment type="catalytic activity">
    <reaction evidence="25">
        <text>1-octadecanoyl-2-acetyl-sn-glycero-3-phosphocholine + H2O = 1-octadecanoyl-sn-glycero-3-phosphocholine + acetate + H(+)</text>
        <dbReference type="Rhea" id="RHEA:54408"/>
        <dbReference type="ChEBI" id="CHEBI:15377"/>
        <dbReference type="ChEBI" id="CHEBI:15378"/>
        <dbReference type="ChEBI" id="CHEBI:30089"/>
        <dbReference type="ChEBI" id="CHEBI:73858"/>
        <dbReference type="ChEBI" id="CHEBI:75220"/>
    </reaction>
    <physiologicalReaction direction="left-to-right" evidence="25">
        <dbReference type="Rhea" id="RHEA:54409"/>
    </physiologicalReaction>
</comment>
<evidence type="ECO:0000256" key="15">
    <source>
        <dbReference type="ARBA" id="ARBA00047611"/>
    </source>
</evidence>
<evidence type="ECO:0000313" key="40">
    <source>
        <dbReference type="RefSeq" id="XP_032815447.1"/>
    </source>
</evidence>
<feature type="domain" description="AB hydrolase-1" evidence="36">
    <location>
        <begin position="131"/>
        <end position="372"/>
    </location>
</feature>
<dbReference type="GO" id="GO:0051793">
    <property type="term" value="P:medium-chain fatty acid catabolic process"/>
    <property type="evidence" value="ECO:0007669"/>
    <property type="project" value="TreeGrafter"/>
</dbReference>
<dbReference type="FunFam" id="3.40.50.1820:FF:000079">
    <property type="entry name" value="Abhydrolase domain-containing 3"/>
    <property type="match status" value="1"/>
</dbReference>
<keyword evidence="37" id="KW-1185">Reference proteome</keyword>
<evidence type="ECO:0000256" key="19">
    <source>
        <dbReference type="ARBA" id="ARBA00050182"/>
    </source>
</evidence>
<evidence type="ECO:0000256" key="34">
    <source>
        <dbReference type="PIRSR" id="PIRSR005211-1"/>
    </source>
</evidence>
<evidence type="ECO:0000256" key="18">
    <source>
        <dbReference type="ARBA" id="ARBA00050145"/>
    </source>
</evidence>
<evidence type="ECO:0000256" key="1">
    <source>
        <dbReference type="ARBA" id="ARBA00004606"/>
    </source>
</evidence>
<evidence type="ECO:0000259" key="36">
    <source>
        <dbReference type="Pfam" id="PF00561"/>
    </source>
</evidence>
<dbReference type="RefSeq" id="XP_032815447.1">
    <property type="nucleotide sequence ID" value="XM_032959556.1"/>
</dbReference>
<evidence type="ECO:0000256" key="32">
    <source>
        <dbReference type="ARBA" id="ARBA00071303"/>
    </source>
</evidence>
<dbReference type="PANTHER" id="PTHR10794:SF63">
    <property type="entry name" value="ALPHA_BETA HYDROLASE 1, ISOFORM A"/>
    <property type="match status" value="1"/>
</dbReference>
<evidence type="ECO:0000256" key="11">
    <source>
        <dbReference type="ARBA" id="ARBA00023264"/>
    </source>
</evidence>
<dbReference type="Gene3D" id="3.40.50.1820">
    <property type="entry name" value="alpha/beta hydrolase"/>
    <property type="match status" value="1"/>
</dbReference>
<evidence type="ECO:0000256" key="26">
    <source>
        <dbReference type="ARBA" id="ARBA00052144"/>
    </source>
</evidence>
<evidence type="ECO:0000256" key="4">
    <source>
        <dbReference type="ARBA" id="ARBA00022487"/>
    </source>
</evidence>
<evidence type="ECO:0000256" key="30">
    <source>
        <dbReference type="ARBA" id="ARBA00052894"/>
    </source>
</evidence>
<dbReference type="PANTHER" id="PTHR10794">
    <property type="entry name" value="ABHYDROLASE DOMAIN-CONTAINING PROTEIN"/>
    <property type="match status" value="1"/>
</dbReference>
<evidence type="ECO:0000313" key="38">
    <source>
        <dbReference type="RefSeq" id="XP_032815445.1"/>
    </source>
</evidence>
<keyword evidence="5" id="KW-0812">Transmembrane</keyword>
<keyword evidence="9" id="KW-0443">Lipid metabolism</keyword>
<comment type="similarity">
    <text evidence="2">Belongs to the AB hydrolase superfamily. AB hydrolase 4 family.</text>
</comment>
<dbReference type="InterPro" id="IPR012020">
    <property type="entry name" value="ABHD4"/>
</dbReference>
<dbReference type="Pfam" id="PF00561">
    <property type="entry name" value="Abhydrolase_1"/>
    <property type="match status" value="1"/>
</dbReference>
<dbReference type="SUPFAM" id="SSF53474">
    <property type="entry name" value="alpha/beta-Hydrolases"/>
    <property type="match status" value="1"/>
</dbReference>
<keyword evidence="7" id="KW-0735">Signal-anchor</keyword>
<dbReference type="GO" id="GO:0047372">
    <property type="term" value="F:monoacylglycerol lipase activity"/>
    <property type="evidence" value="ECO:0007669"/>
    <property type="project" value="TreeGrafter"/>
</dbReference>
<dbReference type="RefSeq" id="XP_032815445.1">
    <property type="nucleotide sequence ID" value="XM_032959554.1"/>
</dbReference>
<comment type="catalytic activity">
    <reaction evidence="13">
        <text>1-O-hexadecyl-2-acetyl-sn-glycero-3-phosphocholine + H2O = 1-O-hexadecyl-sn-glycero-3-phosphocholine + acetate + H(+)</text>
        <dbReference type="Rhea" id="RHEA:40479"/>
        <dbReference type="ChEBI" id="CHEBI:15377"/>
        <dbReference type="ChEBI" id="CHEBI:15378"/>
        <dbReference type="ChEBI" id="CHEBI:30089"/>
        <dbReference type="ChEBI" id="CHEBI:44811"/>
        <dbReference type="ChEBI" id="CHEBI:64496"/>
    </reaction>
    <physiologicalReaction direction="left-to-right" evidence="13">
        <dbReference type="Rhea" id="RHEA:40480"/>
    </physiologicalReaction>
</comment>
<comment type="catalytic activity">
    <reaction evidence="14">
        <text>a 1,2-diacyl-sn-glycero-3-phosphocholine + H2O = a 2-acyl-sn-glycero-3-phosphocholine + a fatty acid + H(+)</text>
        <dbReference type="Rhea" id="RHEA:18689"/>
        <dbReference type="ChEBI" id="CHEBI:15377"/>
        <dbReference type="ChEBI" id="CHEBI:15378"/>
        <dbReference type="ChEBI" id="CHEBI:28868"/>
        <dbReference type="ChEBI" id="CHEBI:57643"/>
        <dbReference type="ChEBI" id="CHEBI:57875"/>
        <dbReference type="EC" id="3.1.1.32"/>
    </reaction>
    <physiologicalReaction direction="left-to-right" evidence="14">
        <dbReference type="Rhea" id="RHEA:18690"/>
    </physiologicalReaction>
</comment>
<feature type="region of interest" description="Disordered" evidence="35">
    <location>
        <begin position="101"/>
        <end position="125"/>
    </location>
</feature>
<keyword evidence="10" id="KW-0472">Membrane</keyword>
<feature type="compositionally biased region" description="Gly residues" evidence="35">
    <location>
        <begin position="103"/>
        <end position="112"/>
    </location>
</feature>
<feature type="active site" description="Charge relay system" evidence="34">
    <location>
        <position position="211"/>
    </location>
</feature>
<keyword evidence="6" id="KW-0378">Hydrolase</keyword>
<evidence type="ECO:0000256" key="13">
    <source>
        <dbReference type="ARBA" id="ARBA00023721"/>
    </source>
</evidence>
<dbReference type="InterPro" id="IPR000073">
    <property type="entry name" value="AB_hydrolase_1"/>
</dbReference>
<dbReference type="InterPro" id="IPR050960">
    <property type="entry name" value="AB_hydrolase_4_sf"/>
</dbReference>
<dbReference type="KEGG" id="pmrn:116945235"/>
<evidence type="ECO:0000313" key="37">
    <source>
        <dbReference type="Proteomes" id="UP001318040"/>
    </source>
</evidence>
<evidence type="ECO:0000256" key="27">
    <source>
        <dbReference type="ARBA" id="ARBA00052588"/>
    </source>
</evidence>
<comment type="catalytic activity">
    <reaction evidence="18">
        <text>1,2-ditetradecanoyl-sn-glycero-3-phosphocholine + H2O = 1-tetradecanoyl-sn-glycero-3-phosphocholine + tetradecanoate + H(+)</text>
        <dbReference type="Rhea" id="RHEA:54456"/>
        <dbReference type="ChEBI" id="CHEBI:15377"/>
        <dbReference type="ChEBI" id="CHEBI:15378"/>
        <dbReference type="ChEBI" id="CHEBI:30807"/>
        <dbReference type="ChEBI" id="CHEBI:45240"/>
        <dbReference type="ChEBI" id="CHEBI:64489"/>
    </reaction>
    <physiologicalReaction direction="left-to-right" evidence="18">
        <dbReference type="Rhea" id="RHEA:54457"/>
    </physiologicalReaction>
</comment>
<reference evidence="38 39" key="1">
    <citation type="submission" date="2025-04" db="UniProtKB">
        <authorList>
            <consortium name="RefSeq"/>
        </authorList>
    </citation>
    <scope>IDENTIFICATION</scope>
    <source>
        <tissue evidence="38 39">Sperm</tissue>
    </source>
</reference>
<evidence type="ECO:0000256" key="9">
    <source>
        <dbReference type="ARBA" id="ARBA00023098"/>
    </source>
</evidence>
<evidence type="ECO:0000256" key="31">
    <source>
        <dbReference type="ARBA" id="ARBA00059841"/>
    </source>
</evidence>
<evidence type="ECO:0000256" key="2">
    <source>
        <dbReference type="ARBA" id="ARBA00010884"/>
    </source>
</evidence>
<comment type="catalytic activity">
    <reaction evidence="15">
        <text>1-hexadecanoyl-2-(5-oxopentanoyl)-sn-glycero-3-phosphocholine + H2O = 5-oxopentanoate + 1-hexadecanoyl-sn-glycero-3-phosphocholine + H(+)</text>
        <dbReference type="Rhea" id="RHEA:40483"/>
        <dbReference type="ChEBI" id="CHEBI:15377"/>
        <dbReference type="ChEBI" id="CHEBI:15378"/>
        <dbReference type="ChEBI" id="CHEBI:16120"/>
        <dbReference type="ChEBI" id="CHEBI:72998"/>
        <dbReference type="ChEBI" id="CHEBI:77890"/>
    </reaction>
    <physiologicalReaction direction="left-to-right" evidence="15">
        <dbReference type="Rhea" id="RHEA:40484"/>
    </physiologicalReaction>
</comment>
<sequence>MSAPLIIVMGLLAAYTGYYLASVAKKPVLEASIGFRAFLEAHCPVISEPFLPTAWCCSGRIQSVLRFLLKSRPPIHYRTEVLATPDGGQLSLEWLVDEDGDSEGGGGGGGGGSERRRRQRWQPAGGEVARPTVLLLPGLTSNSRENYVLHLVQQTADLGYRCAVFNYRGCGEEELLTPRMYSAANTEDLELVVLHIRALYPDSALLAVGMSMGGMMLLNYLAAMGRRAGVEAALTVSVPWDAFTSTASLETPLNSVLFNRVLTHLLTSAVHRHREVLKKRYDVEHIMKSRSLWEYDERLISIMFGYSSVRSYYHDASPCHKLPAVRVPVLCLNAADDPLSPASAFPLESVRANPYVALLVTARGGHLAFLEGLVPRATSYMDRLYQQFARAVLGVARGSLEKQLHLPLL</sequence>
<dbReference type="EC" id="3.1.1.4" evidence="3"/>
<keyword evidence="8" id="KW-1133">Transmembrane helix</keyword>
<evidence type="ECO:0000256" key="10">
    <source>
        <dbReference type="ARBA" id="ARBA00023136"/>
    </source>
</evidence>
<evidence type="ECO:0000256" key="22">
    <source>
        <dbReference type="ARBA" id="ARBA00050674"/>
    </source>
</evidence>
<comment type="catalytic activity">
    <reaction evidence="27">
        <text>1-octadecanoyl-2-hexanoyl-sn-glycero-3-phosphocholine + H2O = hexanoate + 1-octadecanoyl-sn-glycero-3-phosphocholine + H(+)</text>
        <dbReference type="Rhea" id="RHEA:54464"/>
        <dbReference type="ChEBI" id="CHEBI:15377"/>
        <dbReference type="ChEBI" id="CHEBI:15378"/>
        <dbReference type="ChEBI" id="CHEBI:17120"/>
        <dbReference type="ChEBI" id="CHEBI:73858"/>
        <dbReference type="ChEBI" id="CHEBI:138212"/>
    </reaction>
    <physiologicalReaction direction="left-to-right" evidence="27">
        <dbReference type="Rhea" id="RHEA:54465"/>
    </physiologicalReaction>
</comment>
<evidence type="ECO:0000256" key="7">
    <source>
        <dbReference type="ARBA" id="ARBA00022968"/>
    </source>
</evidence>
<evidence type="ECO:0000256" key="23">
    <source>
        <dbReference type="ARBA" id="ARBA00051164"/>
    </source>
</evidence>
<comment type="catalytic activity">
    <reaction evidence="19">
        <text>1-octadecanoyl-2-nonanoyl-sn-glycero-3-phosphocholine + H2O = nonanoate + 1-octadecanoyl-sn-glycero-3-phosphocholine + H(+)</text>
        <dbReference type="Rhea" id="RHEA:54472"/>
        <dbReference type="ChEBI" id="CHEBI:15377"/>
        <dbReference type="ChEBI" id="CHEBI:15378"/>
        <dbReference type="ChEBI" id="CHEBI:32361"/>
        <dbReference type="ChEBI" id="CHEBI:73858"/>
        <dbReference type="ChEBI" id="CHEBI:138214"/>
    </reaction>
    <physiologicalReaction direction="left-to-right" evidence="19">
        <dbReference type="Rhea" id="RHEA:54473"/>
    </physiologicalReaction>
</comment>
<evidence type="ECO:0000256" key="21">
    <source>
        <dbReference type="ARBA" id="ARBA00050276"/>
    </source>
</evidence>
<evidence type="ECO:0000256" key="24">
    <source>
        <dbReference type="ARBA" id="ARBA00051705"/>
    </source>
</evidence>
<comment type="catalytic activity">
    <reaction evidence="28">
        <text>1-octadecanoyl-2-octanoyl-sn-glycero-3-phosphocholine + H2O = 1-octadecanoyl-sn-glycero-3-phosphocholine + octanoate + H(+)</text>
        <dbReference type="Rhea" id="RHEA:54468"/>
        <dbReference type="ChEBI" id="CHEBI:15377"/>
        <dbReference type="ChEBI" id="CHEBI:15378"/>
        <dbReference type="ChEBI" id="CHEBI:25646"/>
        <dbReference type="ChEBI" id="CHEBI:73858"/>
        <dbReference type="ChEBI" id="CHEBI:138213"/>
    </reaction>
    <physiologicalReaction direction="left-to-right" evidence="28">
        <dbReference type="Rhea" id="RHEA:54469"/>
    </physiologicalReaction>
</comment>
<comment type="catalytic activity">
    <reaction evidence="12">
        <text>a 1,2-diacyl-sn-glycero-3-phosphocholine + H2O = a 1-acyl-sn-glycero-3-phosphocholine + a fatty acid + H(+)</text>
        <dbReference type="Rhea" id="RHEA:15801"/>
        <dbReference type="ChEBI" id="CHEBI:15377"/>
        <dbReference type="ChEBI" id="CHEBI:15378"/>
        <dbReference type="ChEBI" id="CHEBI:28868"/>
        <dbReference type="ChEBI" id="CHEBI:57643"/>
        <dbReference type="ChEBI" id="CHEBI:58168"/>
        <dbReference type="EC" id="3.1.1.4"/>
    </reaction>
    <physiologicalReaction direction="left-to-right" evidence="12">
        <dbReference type="Rhea" id="RHEA:15802"/>
    </physiologicalReaction>
</comment>
<evidence type="ECO:0000256" key="3">
    <source>
        <dbReference type="ARBA" id="ARBA00013278"/>
    </source>
</evidence>
<evidence type="ECO:0000256" key="14">
    <source>
        <dbReference type="ARBA" id="ARBA00036688"/>
    </source>
</evidence>
<dbReference type="GO" id="GO:0051792">
    <property type="term" value="P:medium-chain fatty acid biosynthetic process"/>
    <property type="evidence" value="ECO:0007669"/>
    <property type="project" value="TreeGrafter"/>
</dbReference>
<dbReference type="InterPro" id="IPR029058">
    <property type="entry name" value="AB_hydrolase_fold"/>
</dbReference>
<evidence type="ECO:0000256" key="5">
    <source>
        <dbReference type="ARBA" id="ARBA00022692"/>
    </source>
</evidence>
<evidence type="ECO:0000256" key="29">
    <source>
        <dbReference type="ARBA" id="ARBA00052808"/>
    </source>
</evidence>
<evidence type="ECO:0000256" key="12">
    <source>
        <dbReference type="ARBA" id="ARBA00023422"/>
    </source>
</evidence>
<feature type="active site" description="Charge relay system" evidence="34">
    <location>
        <position position="366"/>
    </location>
</feature>
<dbReference type="GO" id="GO:0008126">
    <property type="term" value="F:acetylesterase activity"/>
    <property type="evidence" value="ECO:0007669"/>
    <property type="project" value="TreeGrafter"/>
</dbReference>
<comment type="catalytic activity">
    <reaction evidence="23">
        <text>1-tetradecanoyl-2-(5Z,8Z,11Z,14Z-eicosatetraenoyl)-sn-glycero-3-phosphocholine + H2O = 2-(5Z,8Z,11Z,14Z)-eicosatetraenoyl-sn-glycero-3-phosphocholine + tetradecanoate + H(+)</text>
        <dbReference type="Rhea" id="RHEA:54396"/>
        <dbReference type="ChEBI" id="CHEBI:15377"/>
        <dbReference type="ChEBI" id="CHEBI:15378"/>
        <dbReference type="ChEBI" id="CHEBI:30807"/>
        <dbReference type="ChEBI" id="CHEBI:76079"/>
        <dbReference type="ChEBI" id="CHEBI:86102"/>
    </reaction>
    <physiologicalReaction direction="left-to-right" evidence="23">
        <dbReference type="Rhea" id="RHEA:54397"/>
    </physiologicalReaction>
</comment>
<comment type="catalytic activity">
    <reaction evidence="16">
        <text>1-hexadecanoyl-2-(9-oxononanoyl)-sn-glycero-3-phosphocholine + H2O = 9-oxononanoate + 1-hexadecanoyl-sn-glycero-3-phosphocholine + H(+)</text>
        <dbReference type="Rhea" id="RHEA:41179"/>
        <dbReference type="ChEBI" id="CHEBI:15377"/>
        <dbReference type="ChEBI" id="CHEBI:15378"/>
        <dbReference type="ChEBI" id="CHEBI:61042"/>
        <dbReference type="ChEBI" id="CHEBI:72998"/>
        <dbReference type="ChEBI" id="CHEBI:77812"/>
    </reaction>
    <physiologicalReaction direction="left-to-right" evidence="16">
        <dbReference type="Rhea" id="RHEA:41180"/>
    </physiologicalReaction>
</comment>
<evidence type="ECO:0000256" key="16">
    <source>
        <dbReference type="ARBA" id="ARBA00048288"/>
    </source>
</evidence>
<comment type="catalytic activity">
    <reaction evidence="21">
        <text>1-O-hexadecyl-2-nonadioyl-sn-glycero-3-phosphocholine + H2O = nonanedioate + 1-O-hexadecyl-sn-glycero-3-phosphocholine + H(+)</text>
        <dbReference type="Rhea" id="RHEA:54552"/>
        <dbReference type="ChEBI" id="CHEBI:15377"/>
        <dbReference type="ChEBI" id="CHEBI:15378"/>
        <dbReference type="ChEBI" id="CHEBI:64496"/>
        <dbReference type="ChEBI" id="CHEBI:78208"/>
        <dbReference type="ChEBI" id="CHEBI:138269"/>
    </reaction>
    <physiologicalReaction direction="left-to-right" evidence="21">
        <dbReference type="Rhea" id="RHEA:54553"/>
    </physiologicalReaction>
</comment>
<evidence type="ECO:0000256" key="6">
    <source>
        <dbReference type="ARBA" id="ARBA00022801"/>
    </source>
</evidence>
<keyword evidence="11" id="KW-1208">Phospholipid metabolism</keyword>
<dbReference type="AlphaFoldDB" id="A0AAJ7TEG2"/>
<dbReference type="GO" id="GO:0004623">
    <property type="term" value="F:phospholipase A2 activity"/>
    <property type="evidence" value="ECO:0007669"/>
    <property type="project" value="UniProtKB-EC"/>
</dbReference>
<dbReference type="PIRSF" id="PIRSF005211">
    <property type="entry name" value="Ab_hydro_YheT"/>
    <property type="match status" value="1"/>
</dbReference>
<evidence type="ECO:0000313" key="39">
    <source>
        <dbReference type="RefSeq" id="XP_032815446.1"/>
    </source>
</evidence>
<accession>A0AAJ7TEG2</accession>
<organism evidence="37 38">
    <name type="scientific">Petromyzon marinus</name>
    <name type="common">Sea lamprey</name>
    <dbReference type="NCBI Taxonomy" id="7757"/>
    <lineage>
        <taxon>Eukaryota</taxon>
        <taxon>Metazoa</taxon>
        <taxon>Chordata</taxon>
        <taxon>Craniata</taxon>
        <taxon>Vertebrata</taxon>
        <taxon>Cyclostomata</taxon>
        <taxon>Hyperoartia</taxon>
        <taxon>Petromyzontiformes</taxon>
        <taxon>Petromyzontidae</taxon>
        <taxon>Petromyzon</taxon>
    </lineage>
</organism>
<comment type="catalytic activity">
    <reaction evidence="26">
        <text>1-tetradecanoyl-2-(9Z,12Z-octadecadienoyl)-sn-glycero-3-phosphocholine + H2O = 2-(9Z,12Z-octadecadienoyl)-sn-glycero-3-phosphocholine + tetradecanoate + H(+)</text>
        <dbReference type="Rhea" id="RHEA:54388"/>
        <dbReference type="ChEBI" id="CHEBI:15377"/>
        <dbReference type="ChEBI" id="CHEBI:15378"/>
        <dbReference type="ChEBI" id="CHEBI:30807"/>
        <dbReference type="ChEBI" id="CHEBI:76084"/>
        <dbReference type="ChEBI" id="CHEBI:86094"/>
    </reaction>
    <physiologicalReaction direction="left-to-right" evidence="26">
        <dbReference type="Rhea" id="RHEA:54389"/>
    </physiologicalReaction>
</comment>
<evidence type="ECO:0000256" key="33">
    <source>
        <dbReference type="ARBA" id="ARBA00082158"/>
    </source>
</evidence>
<comment type="catalytic activity">
    <reaction evidence="24">
        <text>1-tetradecanoyl-2-(9Z,12Z-octadecadienoyl)-sn-glycero-3-phosphocholine + H2O = 1-tetradecanoyl-sn-glycero-3-phosphocholine + (9Z,12Z)-octadecadienoate + H(+)</text>
        <dbReference type="Rhea" id="RHEA:54392"/>
        <dbReference type="ChEBI" id="CHEBI:15377"/>
        <dbReference type="ChEBI" id="CHEBI:15378"/>
        <dbReference type="ChEBI" id="CHEBI:30245"/>
        <dbReference type="ChEBI" id="CHEBI:64489"/>
        <dbReference type="ChEBI" id="CHEBI:86094"/>
    </reaction>
    <physiologicalReaction direction="left-to-right" evidence="24">
        <dbReference type="Rhea" id="RHEA:54393"/>
    </physiologicalReaction>
</comment>
<dbReference type="GO" id="GO:0008970">
    <property type="term" value="F:phospholipase A1 activity"/>
    <property type="evidence" value="ECO:0007669"/>
    <property type="project" value="UniProtKB-EC"/>
</dbReference>
<evidence type="ECO:0000256" key="17">
    <source>
        <dbReference type="ARBA" id="ARBA00048471"/>
    </source>
</evidence>
<comment type="catalytic activity">
    <reaction evidence="29">
        <text>1-hexadecanoyl-2-nonadioyl-sn-glycero-3-phosphocholine + H2O = nonanedioate + 1-hexadecanoyl-sn-glycero-3-phosphocholine + H(+)</text>
        <dbReference type="Rhea" id="RHEA:41388"/>
        <dbReference type="ChEBI" id="CHEBI:15377"/>
        <dbReference type="ChEBI" id="CHEBI:15378"/>
        <dbReference type="ChEBI" id="CHEBI:72998"/>
        <dbReference type="ChEBI" id="CHEBI:78207"/>
        <dbReference type="ChEBI" id="CHEBI:78208"/>
    </reaction>
    <physiologicalReaction direction="left-to-right" evidence="29">
        <dbReference type="Rhea" id="RHEA:41389"/>
    </physiologicalReaction>
</comment>
<comment type="catalytic activity">
    <reaction evidence="20">
        <text>1-tetradecanoyl-2-(4Z,7Z,10Z,13Z,16Z,19Z-docosahexaenoyl)-sn-glycero-3-phosphocholine + H2O = 2-(4Z,7Z,10Z,13Z,16Z,19Z-docosahexaenoyl)-sn-glycero-3-phosphocholine + tetradecanoate + H(+)</text>
        <dbReference type="Rhea" id="RHEA:54400"/>
        <dbReference type="ChEBI" id="CHEBI:15377"/>
        <dbReference type="ChEBI" id="CHEBI:15378"/>
        <dbReference type="ChEBI" id="CHEBI:30807"/>
        <dbReference type="ChEBI" id="CHEBI:76085"/>
        <dbReference type="ChEBI" id="CHEBI:86162"/>
    </reaction>
    <physiologicalReaction direction="left-to-right" evidence="20">
        <dbReference type="Rhea" id="RHEA:54401"/>
    </physiologicalReaction>
</comment>